<evidence type="ECO:0000313" key="3">
    <source>
        <dbReference type="Proteomes" id="UP000018420"/>
    </source>
</evidence>
<feature type="compositionally biased region" description="Basic and acidic residues" evidence="1">
    <location>
        <begin position="163"/>
        <end position="182"/>
    </location>
</feature>
<dbReference type="AlphaFoldDB" id="S7WBJ9"/>
<organism evidence="2 3">
    <name type="scientific">Acinetobacter junii CIP 107470 = MTCC 11364</name>
    <dbReference type="NCBI Taxonomy" id="1217666"/>
    <lineage>
        <taxon>Bacteria</taxon>
        <taxon>Pseudomonadati</taxon>
        <taxon>Pseudomonadota</taxon>
        <taxon>Gammaproteobacteria</taxon>
        <taxon>Moraxellales</taxon>
        <taxon>Moraxellaceae</taxon>
        <taxon>Acinetobacter</taxon>
    </lineage>
</organism>
<sequence>MKLKLDDLNINWPVTGADLETWRVMNQLSKDEAANAFGLPMAKWYAITNPDTNAEVNSTQVITDKTVVHTLLLYKMYPQSAPINKPTDVTTFYKELGFLDDLTHRRKFAELIGRSISAVYRMIGQIPMMGTPSRPVQCLVDAMERLSSKVNLTPKEKVQIMEKIAKTVDKHHESANSKEGSQKKAKKRKGE</sequence>
<gene>
    <name evidence="2" type="ORF">L292_1666</name>
</gene>
<comment type="caution">
    <text evidence="2">The sequence shown here is derived from an EMBL/GenBank/DDBJ whole genome shotgun (WGS) entry which is preliminary data.</text>
</comment>
<dbReference type="PATRIC" id="fig|1330047.3.peg.3296"/>
<reference evidence="2 3" key="1">
    <citation type="submission" date="2013-05" db="EMBL/GenBank/DDBJ databases">
        <title>Genome assembly of Acinetobacter junii MTCC 11364.</title>
        <authorList>
            <person name="Khatri I."/>
            <person name="Singh N.K."/>
            <person name="Subramanian S."/>
            <person name="Mayilraj S."/>
        </authorList>
    </citation>
    <scope>NUCLEOTIDE SEQUENCE [LARGE SCALE GENOMIC DNA]</scope>
    <source>
        <strain evidence="2 3">MTCC 11364</strain>
    </source>
</reference>
<evidence type="ECO:0000313" key="2">
    <source>
        <dbReference type="EMBL" id="EPR80341.1"/>
    </source>
</evidence>
<dbReference type="EMBL" id="ASYZ01000217">
    <property type="protein sequence ID" value="EPR80341.1"/>
    <property type="molecule type" value="Genomic_DNA"/>
</dbReference>
<evidence type="ECO:0000256" key="1">
    <source>
        <dbReference type="SAM" id="MobiDB-lite"/>
    </source>
</evidence>
<protein>
    <submittedName>
        <fullName evidence="2">Uncharacterized protein</fullName>
    </submittedName>
</protein>
<dbReference type="Proteomes" id="UP000018420">
    <property type="component" value="Unassembled WGS sequence"/>
</dbReference>
<dbReference type="RefSeq" id="WP_004907592.1">
    <property type="nucleotide sequence ID" value="NZ_KB849604.1"/>
</dbReference>
<name>S7WBJ9_ACIJU</name>
<feature type="region of interest" description="Disordered" evidence="1">
    <location>
        <begin position="163"/>
        <end position="191"/>
    </location>
</feature>
<accession>S7WBJ9</accession>
<proteinExistence type="predicted"/>